<name>A0A318JDI5_9BURK</name>
<organism evidence="1 2">
    <name type="scientific">Undibacterium pigrum</name>
    <dbReference type="NCBI Taxonomy" id="401470"/>
    <lineage>
        <taxon>Bacteria</taxon>
        <taxon>Pseudomonadati</taxon>
        <taxon>Pseudomonadota</taxon>
        <taxon>Betaproteobacteria</taxon>
        <taxon>Burkholderiales</taxon>
        <taxon>Oxalobacteraceae</taxon>
        <taxon>Undibacterium</taxon>
    </lineage>
</organism>
<gene>
    <name evidence="1" type="ORF">DFR42_101125</name>
</gene>
<keyword evidence="2" id="KW-1185">Reference proteome</keyword>
<comment type="caution">
    <text evidence="1">The sequence shown here is derived from an EMBL/GenBank/DDBJ whole genome shotgun (WGS) entry which is preliminary data.</text>
</comment>
<reference evidence="1 2" key="1">
    <citation type="submission" date="2018-05" db="EMBL/GenBank/DDBJ databases">
        <title>Genomic Encyclopedia of Type Strains, Phase IV (KMG-IV): sequencing the most valuable type-strain genomes for metagenomic binning, comparative biology and taxonomic classification.</title>
        <authorList>
            <person name="Goeker M."/>
        </authorList>
    </citation>
    <scope>NUCLEOTIDE SEQUENCE [LARGE SCALE GENOMIC DNA]</scope>
    <source>
        <strain evidence="1 2">DSM 19792</strain>
    </source>
</reference>
<dbReference type="Gene3D" id="3.40.190.10">
    <property type="entry name" value="Periplasmic binding protein-like II"/>
    <property type="match status" value="2"/>
</dbReference>
<dbReference type="SUPFAM" id="SSF53850">
    <property type="entry name" value="Periplasmic binding protein-like II"/>
    <property type="match status" value="1"/>
</dbReference>
<proteinExistence type="predicted"/>
<dbReference type="AlphaFoldDB" id="A0A318JDI5"/>
<dbReference type="EMBL" id="QJKB01000001">
    <property type="protein sequence ID" value="PXX46556.1"/>
    <property type="molecule type" value="Genomic_DNA"/>
</dbReference>
<evidence type="ECO:0000313" key="2">
    <source>
        <dbReference type="Proteomes" id="UP000247792"/>
    </source>
</evidence>
<accession>A0A318JDI5</accession>
<sequence length="259" mass="29088">MSMRIKTWLLASLLSILSSLPSFLLLPFLTGSAQAQTSIVLNTPFFAPITSPGRDGVLDLFYAELFKRVGLKVDIQPMSAERSLLNVNNGIDDGDVSRVLGIDQAYPNLVRVPEPVMFYQMVVFTRKPSFVVKGAASLEAFDVGILTGWKILERNIVNTRSLLKLETGAQLFSMLDKGRIDIAVIEKLEGLHFIQSLGLKNIRIMEPAFVEGDWFLYLHKKHEALVPRLTEEIRKMKQDGTHKRIFDTVLKRYQPVAGA</sequence>
<dbReference type="RefSeq" id="WP_170133380.1">
    <property type="nucleotide sequence ID" value="NZ_QJKB01000001.1"/>
</dbReference>
<protein>
    <submittedName>
        <fullName evidence="1">Polar amino acid transport system substrate-binding protein</fullName>
    </submittedName>
</protein>
<evidence type="ECO:0000313" key="1">
    <source>
        <dbReference type="EMBL" id="PXX46556.1"/>
    </source>
</evidence>
<dbReference type="Proteomes" id="UP000247792">
    <property type="component" value="Unassembled WGS sequence"/>
</dbReference>